<keyword evidence="3" id="KW-1185">Reference proteome</keyword>
<dbReference type="KEGG" id="fls:GLV81_06985"/>
<dbReference type="GO" id="GO:0006950">
    <property type="term" value="P:response to stress"/>
    <property type="evidence" value="ECO:0007669"/>
    <property type="project" value="UniProtKB-ARBA"/>
</dbReference>
<evidence type="ECO:0000313" key="3">
    <source>
        <dbReference type="Proteomes" id="UP000426027"/>
    </source>
</evidence>
<proteinExistence type="predicted"/>
<evidence type="ECO:0000259" key="1">
    <source>
        <dbReference type="Pfam" id="PF10263"/>
    </source>
</evidence>
<sequence>MAARQHPFEALKQYLPTGSFDLVMPLILEHKVHLVITKERQTKLGDFRHAHRNNNHRITVNGNLNVHAFLITLIHELAHLLAYQRFGHRIPPHGKEWKYTYSQLLSNFLAANIFPADVAHELTLMLGNPAASSSAEDGLQRVLRKYDPPRPGIATVEEIEEGGAFLLNDGRAFIRGEQLRKRIRCHEMNGNRIYLFHPLYEVQRL</sequence>
<name>A0A6I6G5B7_9BACT</name>
<evidence type="ECO:0000313" key="2">
    <source>
        <dbReference type="EMBL" id="QGW27876.1"/>
    </source>
</evidence>
<gene>
    <name evidence="2" type="ORF">GLV81_06985</name>
</gene>
<protein>
    <recommendedName>
        <fullName evidence="1">SprT-like domain-containing protein</fullName>
    </recommendedName>
</protein>
<accession>A0A6I6G5B7</accession>
<dbReference type="Proteomes" id="UP000426027">
    <property type="component" value="Chromosome"/>
</dbReference>
<dbReference type="AlphaFoldDB" id="A0A6I6G5B7"/>
<feature type="domain" description="SprT-like" evidence="1">
    <location>
        <begin position="31"/>
        <end position="104"/>
    </location>
</feature>
<reference evidence="2 3" key="1">
    <citation type="submission" date="2019-11" db="EMBL/GenBank/DDBJ databases">
        <authorList>
            <person name="Im W.T."/>
        </authorList>
    </citation>
    <scope>NUCLEOTIDE SEQUENCE [LARGE SCALE GENOMIC DNA]</scope>
    <source>
        <strain evidence="2 3">SB-02</strain>
    </source>
</reference>
<dbReference type="Pfam" id="PF10263">
    <property type="entry name" value="SprT-like"/>
    <property type="match status" value="1"/>
</dbReference>
<dbReference type="InterPro" id="IPR006640">
    <property type="entry name" value="SprT-like_domain"/>
</dbReference>
<dbReference type="EMBL" id="CP046566">
    <property type="protein sequence ID" value="QGW27876.1"/>
    <property type="molecule type" value="Genomic_DNA"/>
</dbReference>
<organism evidence="2 3">
    <name type="scientific">Phnomibacter ginsenosidimutans</name>
    <dbReference type="NCBI Taxonomy" id="2676868"/>
    <lineage>
        <taxon>Bacteria</taxon>
        <taxon>Pseudomonadati</taxon>
        <taxon>Bacteroidota</taxon>
        <taxon>Chitinophagia</taxon>
        <taxon>Chitinophagales</taxon>
        <taxon>Chitinophagaceae</taxon>
        <taxon>Phnomibacter</taxon>
    </lineage>
</organism>
<dbReference type="RefSeq" id="WP_157478060.1">
    <property type="nucleotide sequence ID" value="NZ_CP046566.1"/>
</dbReference>